<protein>
    <submittedName>
        <fullName evidence="2">ADP-ribosylglycohydrolase</fullName>
    </submittedName>
</protein>
<dbReference type="GO" id="GO:0046872">
    <property type="term" value="F:metal ion binding"/>
    <property type="evidence" value="ECO:0007669"/>
    <property type="project" value="UniProtKB-KW"/>
</dbReference>
<dbReference type="InterPro" id="IPR005502">
    <property type="entry name" value="Ribosyl_crysJ1"/>
</dbReference>
<comment type="caution">
    <text evidence="2">The sequence shown here is derived from an EMBL/GenBank/DDBJ whole genome shotgun (WGS) entry which is preliminary data.</text>
</comment>
<dbReference type="AlphaFoldDB" id="A0AAE4AMU5"/>
<dbReference type="Gene3D" id="1.10.4080.10">
    <property type="entry name" value="ADP-ribosylation/Crystallin J1"/>
    <property type="match status" value="1"/>
</dbReference>
<proteinExistence type="predicted"/>
<keyword evidence="1" id="KW-0460">Magnesium</keyword>
<comment type="cofactor">
    <cofactor evidence="1">
        <name>Mg(2+)</name>
        <dbReference type="ChEBI" id="CHEBI:18420"/>
    </cofactor>
    <text evidence="1">Binds 2 magnesium ions per subunit.</text>
</comment>
<keyword evidence="3" id="KW-1185">Reference proteome</keyword>
<dbReference type="SUPFAM" id="SSF101478">
    <property type="entry name" value="ADP-ribosylglycohydrolase"/>
    <property type="match status" value="1"/>
</dbReference>
<organism evidence="2 3">
    <name type="scientific">Oligosphaera ethanolica</name>
    <dbReference type="NCBI Taxonomy" id="760260"/>
    <lineage>
        <taxon>Bacteria</taxon>
        <taxon>Pseudomonadati</taxon>
        <taxon>Lentisphaerota</taxon>
        <taxon>Oligosphaeria</taxon>
        <taxon>Oligosphaerales</taxon>
        <taxon>Oligosphaeraceae</taxon>
        <taxon>Oligosphaera</taxon>
    </lineage>
</organism>
<sequence length="697" mass="75861">MQHIPNYEQQVYAAVLGKVIGVYLGRPFEGWSKAKIEATWGRIDRYVNEDRQVPLVVADDDISGTFTFIRALEDSGRYEQTPPAFFGDTWLNYLLEGRTILWWGGMGVSTEHTAFLRLKQGIPAPSSGAISTNGQVVAEQIGAQIFIDAFGMVAPGQPVLAAKLARHAAAVSHDGEALNAAVVVASMIAAAFVEKDMAKLLDIGVAQIPAASLIAQVHRDVRQWCREDGHWRQTFERIGEKYGYHRYGGNCHVVPNHAVMIMAWAYAGNDFHEAQAIVNTAGWDTDCNAGNVGALMGLVVGLERIGEKYDFISPMGGRIILPTAEGTRAATDCLSEATAIARIGRQVMHWPQLPAPKGGAWLHFSQPLAQQGFLSDEQSQDSRGALLLSNPDGEALHAHYSVNPGRVARMALPVYPGATDSAYQTVGVSKLYSGMTVHADMDCSTASHAHMRLFIAIATADPHTPPRVIYGPSQPCDGTPRSLAITIPDTALMPVTQLGIDIRCQSPATGSVRCLAVRLGGTASLYTDTLPVVNRLNVPGWIVDADVIRGAFSDDQEPVQHFGKNTGRGLAITGNRFWRDQSIQARVKVHLADEGGLVARYQGLNRYLALVRRQDRLAICKRFYGDSILADMPCDWPLDQVRELRLHCVDNAITAYLDGQPVLHAIDNDLRDGATGLLFSNGLVGFRDIRIESTVRA</sequence>
<feature type="binding site" evidence="1">
    <location>
        <position position="286"/>
    </location>
    <ligand>
        <name>Mg(2+)</name>
        <dbReference type="ChEBI" id="CHEBI:18420"/>
        <label>1</label>
    </ligand>
</feature>
<dbReference type="InterPro" id="IPR036705">
    <property type="entry name" value="Ribosyl_crysJ1_sf"/>
</dbReference>
<dbReference type="Pfam" id="PF03747">
    <property type="entry name" value="ADP_ribosyl_GH"/>
    <property type="match status" value="1"/>
</dbReference>
<keyword evidence="1" id="KW-0479">Metal-binding</keyword>
<evidence type="ECO:0000313" key="3">
    <source>
        <dbReference type="Proteomes" id="UP001238163"/>
    </source>
</evidence>
<feature type="binding site" evidence="1">
    <location>
        <position position="61"/>
    </location>
    <ligand>
        <name>Mg(2+)</name>
        <dbReference type="ChEBI" id="CHEBI:18420"/>
        <label>1</label>
    </ligand>
</feature>
<evidence type="ECO:0000256" key="1">
    <source>
        <dbReference type="PIRSR" id="PIRSR605502-1"/>
    </source>
</evidence>
<dbReference type="Gene3D" id="2.60.120.560">
    <property type="entry name" value="Exo-inulinase, domain 1"/>
    <property type="match status" value="1"/>
</dbReference>
<accession>A0AAE4AMU5</accession>
<reference evidence="2" key="1">
    <citation type="submission" date="2023-07" db="EMBL/GenBank/DDBJ databases">
        <title>Genomic Encyclopedia of Type Strains, Phase IV (KMG-IV): sequencing the most valuable type-strain genomes for metagenomic binning, comparative biology and taxonomic classification.</title>
        <authorList>
            <person name="Goeker M."/>
        </authorList>
    </citation>
    <scope>NUCLEOTIDE SEQUENCE</scope>
    <source>
        <strain evidence="2">DSM 24202</strain>
    </source>
</reference>
<name>A0AAE4AMU5_9BACT</name>
<feature type="binding site" evidence="1">
    <location>
        <position position="60"/>
    </location>
    <ligand>
        <name>Mg(2+)</name>
        <dbReference type="ChEBI" id="CHEBI:18420"/>
        <label>1</label>
    </ligand>
</feature>
<feature type="binding site" evidence="1">
    <location>
        <position position="284"/>
    </location>
    <ligand>
        <name>Mg(2+)</name>
        <dbReference type="ChEBI" id="CHEBI:18420"/>
        <label>1</label>
    </ligand>
</feature>
<gene>
    <name evidence="2" type="ORF">J3R75_000345</name>
</gene>
<evidence type="ECO:0000313" key="2">
    <source>
        <dbReference type="EMBL" id="MDQ0288238.1"/>
    </source>
</evidence>
<dbReference type="EMBL" id="JAUSVL010000001">
    <property type="protein sequence ID" value="MDQ0288238.1"/>
    <property type="molecule type" value="Genomic_DNA"/>
</dbReference>
<dbReference type="RefSeq" id="WP_307259537.1">
    <property type="nucleotide sequence ID" value="NZ_JAUSVL010000001.1"/>
</dbReference>
<dbReference type="Proteomes" id="UP001238163">
    <property type="component" value="Unassembled WGS sequence"/>
</dbReference>